<evidence type="ECO:0000313" key="2">
    <source>
        <dbReference type="Proteomes" id="UP000319063"/>
    </source>
</evidence>
<evidence type="ECO:0000313" key="1">
    <source>
        <dbReference type="EMBL" id="QDB71157.1"/>
    </source>
</evidence>
<sequence>MRIDSVSRLRVGIVPSWLAEIVSMTPDLEFSDLLVFHELADTKSSILSKDEVLIYALTQRYLNTFAEDVFSDTIALSNTMENSAFINDHAARMLALEKETLLKDQMAQGKDQLGISGNQDLILGKEFYVPLMQGTETLLLIGSKSAVYEDKRAFLNAVVEAIAGSVSYPDFRHYNFFREYLKYAITKY</sequence>
<dbReference type="Proteomes" id="UP000319063">
    <property type="component" value="Segment"/>
</dbReference>
<reference evidence="2" key="1">
    <citation type="submission" date="2019-05" db="EMBL/GenBank/DDBJ databases">
        <title>Complete Genome Sequence of Serratia marcescens Myophage Moabite.</title>
        <authorList>
            <person name="Price L."/>
            <person name="Rohren M."/>
            <person name="Newkirk H."/>
            <person name="Liu M."/>
            <person name="Ramsey J."/>
        </authorList>
    </citation>
    <scope>NUCLEOTIDE SEQUENCE [LARGE SCALE GENOMIC DNA]</scope>
</reference>
<organism evidence="1 2">
    <name type="scientific">Serratia phage Moabite</name>
    <dbReference type="NCBI Taxonomy" id="2587814"/>
    <lineage>
        <taxon>Viruses</taxon>
        <taxon>Duplodnaviria</taxon>
        <taxon>Heunggongvirae</taxon>
        <taxon>Uroviricota</taxon>
        <taxon>Caudoviricetes</taxon>
        <taxon>Chimalliviridae</taxon>
        <taxon>Moabitevirus</taxon>
        <taxon>Moabitevirus moabite</taxon>
    </lineage>
</organism>
<dbReference type="EMBL" id="MK994515">
    <property type="protein sequence ID" value="QDB71157.1"/>
    <property type="molecule type" value="Genomic_DNA"/>
</dbReference>
<accession>A0A4Y5TP55</accession>
<protein>
    <submittedName>
        <fullName evidence="1">Uncharacterized protein</fullName>
    </submittedName>
</protein>
<gene>
    <name evidence="1" type="ORF">CPT_Moabite_127</name>
</gene>
<keyword evidence="2" id="KW-1185">Reference proteome</keyword>
<proteinExistence type="predicted"/>
<name>A0A4Y5TP55_9CAUD</name>